<reference evidence="3 4" key="1">
    <citation type="submission" date="2020-08" db="EMBL/GenBank/DDBJ databases">
        <title>Genome public.</title>
        <authorList>
            <person name="Liu C."/>
            <person name="Sun Q."/>
        </authorList>
    </citation>
    <scope>NUCLEOTIDE SEQUENCE [LARGE SCALE GENOMIC DNA]</scope>
    <source>
        <strain evidence="3 4">NSJ-7</strain>
    </source>
</reference>
<comment type="caution">
    <text evidence="3">The sequence shown here is derived from an EMBL/GenBank/DDBJ whole genome shotgun (WGS) entry which is preliminary data.</text>
</comment>
<dbReference type="PANTHER" id="PTHR21294">
    <property type="entry name" value="ELECTRON TRANSFER FLAVOPROTEIN BETA-SUBUNIT"/>
    <property type="match status" value="1"/>
</dbReference>
<dbReference type="Proteomes" id="UP000635828">
    <property type="component" value="Unassembled WGS sequence"/>
</dbReference>
<dbReference type="InterPro" id="IPR012255">
    <property type="entry name" value="ETF_b"/>
</dbReference>
<organism evidence="3 4">
    <name type="scientific">Anaerostipes hominis</name>
    <name type="common">ex Liu et al. 2021</name>
    <dbReference type="NCBI Taxonomy" id="2763018"/>
    <lineage>
        <taxon>Bacteria</taxon>
        <taxon>Bacillati</taxon>
        <taxon>Bacillota</taxon>
        <taxon>Clostridia</taxon>
        <taxon>Lachnospirales</taxon>
        <taxon>Lachnospiraceae</taxon>
        <taxon>Anaerostipes</taxon>
    </lineage>
</organism>
<keyword evidence="4" id="KW-1185">Reference proteome</keyword>
<accession>A0ABR7FLW8</accession>
<dbReference type="InterPro" id="IPR014729">
    <property type="entry name" value="Rossmann-like_a/b/a_fold"/>
</dbReference>
<dbReference type="InterPro" id="IPR014730">
    <property type="entry name" value="ETF_a/b_N"/>
</dbReference>
<gene>
    <name evidence="3" type="ORF">H8S22_00880</name>
</gene>
<sequence>MRILVYLKEIPPEEERDQYQDTEGLNDSDKNVLMEALNLRDEEGGTVTVMTIGPSRAEKTAREALTWGVDRSILVLQGRNGTGNVRKSARLLARAIEAEGAFDIVLCGRQALDGDAAHMAAMTAFFLKIPLIAYSRRIEAANGKLYNWCMSENGTEQTECSMPALVLSVKENQKIRHPNVADIMSAYAESTAIPVFGTGQSETERMIQKVREYTPKETPKKRKLLDGKDEQELAEKLYQVLREQDVLE</sequence>
<dbReference type="RefSeq" id="WP_024728150.1">
    <property type="nucleotide sequence ID" value="NZ_JACOOS010000001.1"/>
</dbReference>
<protein>
    <recommendedName>
        <fullName evidence="1">Electron transfer flavoprotein small subunit</fullName>
    </recommendedName>
</protein>
<feature type="domain" description="Electron transfer flavoprotein alpha/beta-subunit N-terminal" evidence="2">
    <location>
        <begin position="16"/>
        <end position="200"/>
    </location>
</feature>
<evidence type="ECO:0000313" key="4">
    <source>
        <dbReference type="Proteomes" id="UP000635828"/>
    </source>
</evidence>
<dbReference type="SMART" id="SM00893">
    <property type="entry name" value="ETF"/>
    <property type="match status" value="1"/>
</dbReference>
<dbReference type="PANTHER" id="PTHR21294:SF17">
    <property type="entry name" value="PROTEIN FIXA"/>
    <property type="match status" value="1"/>
</dbReference>
<name>A0ABR7FLW8_9FIRM</name>
<proteinExistence type="predicted"/>
<dbReference type="SUPFAM" id="SSF52402">
    <property type="entry name" value="Adenine nucleotide alpha hydrolases-like"/>
    <property type="match status" value="1"/>
</dbReference>
<evidence type="ECO:0000313" key="3">
    <source>
        <dbReference type="EMBL" id="MBC5676220.1"/>
    </source>
</evidence>
<dbReference type="Pfam" id="PF01012">
    <property type="entry name" value="ETF"/>
    <property type="match status" value="1"/>
</dbReference>
<dbReference type="Gene3D" id="3.40.50.620">
    <property type="entry name" value="HUPs"/>
    <property type="match status" value="1"/>
</dbReference>
<evidence type="ECO:0000256" key="1">
    <source>
        <dbReference type="ARBA" id="ARBA00042002"/>
    </source>
</evidence>
<dbReference type="EMBL" id="JACOOS010000001">
    <property type="protein sequence ID" value="MBC5676220.1"/>
    <property type="molecule type" value="Genomic_DNA"/>
</dbReference>
<evidence type="ECO:0000259" key="2">
    <source>
        <dbReference type="SMART" id="SM00893"/>
    </source>
</evidence>